<organism evidence="2 3">
    <name type="scientific">Hoyosella subflava (strain DSM 45089 / JCM 17490 / NBRC 109087 / DQS3-9A1)</name>
    <name type="common">Amycolicicoccus subflavus</name>
    <dbReference type="NCBI Taxonomy" id="443218"/>
    <lineage>
        <taxon>Bacteria</taxon>
        <taxon>Bacillati</taxon>
        <taxon>Actinomycetota</taxon>
        <taxon>Actinomycetes</taxon>
        <taxon>Mycobacteriales</taxon>
        <taxon>Hoyosellaceae</taxon>
        <taxon>Hoyosella</taxon>
    </lineage>
</organism>
<gene>
    <name evidence="2" type="ordered locus">AS9A_0745</name>
</gene>
<dbReference type="KEGG" id="asd:AS9A_0745"/>
<protein>
    <submittedName>
        <fullName evidence="2">Uncharacterized protein</fullName>
    </submittedName>
</protein>
<name>F6ELA8_HOYSD</name>
<sequence>MFGIRGGSEFGKNQHHDDSQGPYDQLPHTLIVTDTRQWNVRTVRVTR</sequence>
<dbReference type="HOGENOM" id="CLU_3163898_0_0_11"/>
<dbReference type="STRING" id="443218.AS9A_0745"/>
<dbReference type="Proteomes" id="UP000009235">
    <property type="component" value="Chromosome"/>
</dbReference>
<evidence type="ECO:0000313" key="2">
    <source>
        <dbReference type="EMBL" id="AEF39199.1"/>
    </source>
</evidence>
<keyword evidence="3" id="KW-1185">Reference proteome</keyword>
<accession>F6ELA8</accession>
<dbReference type="AlphaFoldDB" id="F6ELA8"/>
<reference evidence="2 3" key="1">
    <citation type="journal article" date="2011" name="J. Bacteriol.">
        <title>Complete genome sequence of Amycolicicoccus subflavus DQS3-9A1T, an actinomycete isolated from crude oil-polluted soil.</title>
        <authorList>
            <person name="Cai M."/>
            <person name="Chen W.M."/>
            <person name="Nie Y."/>
            <person name="Chi C.Q."/>
            <person name="Wang Y.N."/>
            <person name="Tang Y.Q."/>
            <person name="Li G.Y."/>
            <person name="Wu X.L."/>
        </authorList>
    </citation>
    <scope>NUCLEOTIDE SEQUENCE [LARGE SCALE GENOMIC DNA]</scope>
    <source>
        <strain evidence="3">DSM 45089 / DQS3-9A1</strain>
    </source>
</reference>
<dbReference type="EMBL" id="CP002786">
    <property type="protein sequence ID" value="AEF39199.1"/>
    <property type="molecule type" value="Genomic_DNA"/>
</dbReference>
<feature type="region of interest" description="Disordered" evidence="1">
    <location>
        <begin position="1"/>
        <end position="26"/>
    </location>
</feature>
<evidence type="ECO:0000256" key="1">
    <source>
        <dbReference type="SAM" id="MobiDB-lite"/>
    </source>
</evidence>
<proteinExistence type="predicted"/>
<evidence type="ECO:0000313" key="3">
    <source>
        <dbReference type="Proteomes" id="UP000009235"/>
    </source>
</evidence>